<gene>
    <name evidence="2" type="ORF">ISF_00850</name>
</gene>
<dbReference type="Proteomes" id="UP000076744">
    <property type="component" value="Unassembled WGS sequence"/>
</dbReference>
<organism evidence="2 3">
    <name type="scientific">Cordyceps fumosorosea (strain ARSEF 2679)</name>
    <name type="common">Isaria fumosorosea</name>
    <dbReference type="NCBI Taxonomy" id="1081104"/>
    <lineage>
        <taxon>Eukaryota</taxon>
        <taxon>Fungi</taxon>
        <taxon>Dikarya</taxon>
        <taxon>Ascomycota</taxon>
        <taxon>Pezizomycotina</taxon>
        <taxon>Sordariomycetes</taxon>
        <taxon>Hypocreomycetidae</taxon>
        <taxon>Hypocreales</taxon>
        <taxon>Cordycipitaceae</taxon>
        <taxon>Cordyceps</taxon>
    </lineage>
</organism>
<dbReference type="GeneID" id="30017142"/>
<dbReference type="RefSeq" id="XP_018708907.1">
    <property type="nucleotide sequence ID" value="XM_018844457.1"/>
</dbReference>
<protein>
    <submittedName>
        <fullName evidence="2">Uncharacterized protein</fullName>
    </submittedName>
</protein>
<feature type="region of interest" description="Disordered" evidence="1">
    <location>
        <begin position="54"/>
        <end position="84"/>
    </location>
</feature>
<dbReference type="AlphaFoldDB" id="A0A162N1F0"/>
<keyword evidence="3" id="KW-1185">Reference proteome</keyword>
<evidence type="ECO:0000256" key="1">
    <source>
        <dbReference type="SAM" id="MobiDB-lite"/>
    </source>
</evidence>
<sequence length="170" mass="18630">MAIIPITTSELAITTPVPPTPPASTFEPLHIHIPISSISPAASQPSPPQIIQPPSTPTMASSGAPFVSQSPQHPLPAWARNFPEPTSPVDIEKALNSKPPRWTFQVALKANLKREAIAEKEARPRILTEAQVKAELAMAKELLRDIAKRMNAKRTNAKRMNVKKLDRRCT</sequence>
<name>A0A162N1F0_CORFA</name>
<dbReference type="EMBL" id="AZHB01000001">
    <property type="protein sequence ID" value="OAA73949.1"/>
    <property type="molecule type" value="Genomic_DNA"/>
</dbReference>
<evidence type="ECO:0000313" key="2">
    <source>
        <dbReference type="EMBL" id="OAA73949.1"/>
    </source>
</evidence>
<reference evidence="2 3" key="1">
    <citation type="journal article" date="2016" name="Genome Biol. Evol.">
        <title>Divergent and convergent evolution of fungal pathogenicity.</title>
        <authorList>
            <person name="Shang Y."/>
            <person name="Xiao G."/>
            <person name="Zheng P."/>
            <person name="Cen K."/>
            <person name="Zhan S."/>
            <person name="Wang C."/>
        </authorList>
    </citation>
    <scope>NUCLEOTIDE SEQUENCE [LARGE SCALE GENOMIC DNA]</scope>
    <source>
        <strain evidence="2 3">ARSEF 2679</strain>
    </source>
</reference>
<proteinExistence type="predicted"/>
<accession>A0A162N1F0</accession>
<evidence type="ECO:0000313" key="3">
    <source>
        <dbReference type="Proteomes" id="UP000076744"/>
    </source>
</evidence>
<comment type="caution">
    <text evidence="2">The sequence shown here is derived from an EMBL/GenBank/DDBJ whole genome shotgun (WGS) entry which is preliminary data.</text>
</comment>
<dbReference type="OrthoDB" id="3563866at2759"/>